<organism evidence="2">
    <name type="scientific">marine metagenome</name>
    <dbReference type="NCBI Taxonomy" id="408172"/>
    <lineage>
        <taxon>unclassified sequences</taxon>
        <taxon>metagenomes</taxon>
        <taxon>ecological metagenomes</taxon>
    </lineage>
</organism>
<evidence type="ECO:0000256" key="1">
    <source>
        <dbReference type="SAM" id="MobiDB-lite"/>
    </source>
</evidence>
<evidence type="ECO:0000313" key="2">
    <source>
        <dbReference type="EMBL" id="SVB73617.1"/>
    </source>
</evidence>
<accession>A0A382GG55</accession>
<sequence>MLLFSLPAIAQIGDLAQIKEQRHNLDVVSDELMSTRVRLLAQTDSIDILVDSLRLNDPESSDLLKARIASHQLVVRLETIDMALDTVRAHSDSLDESLRDAYDWQIARLLGMLTESFDEGLYQQLTLYQEERHELGLRVLRSPFFTGYDTRLSLSEDDGPTELQMKIQLAQDRISHYRRESGRIEETLIRLDRDLQLVAKMWQLYQQFDRLRQRNQQIMREFNAPAPPSGGQPVVSGDDLQRSDLPRSDQAPAIDSETTPAPVQIILVQITHLKAKQQELEEIGAVWEERLGAFHERLEEMLGPSAGTR</sequence>
<evidence type="ECO:0008006" key="3">
    <source>
        <dbReference type="Google" id="ProtNLM"/>
    </source>
</evidence>
<feature type="region of interest" description="Disordered" evidence="1">
    <location>
        <begin position="222"/>
        <end position="258"/>
    </location>
</feature>
<name>A0A382GG55_9ZZZZ</name>
<dbReference type="EMBL" id="UINC01055111">
    <property type="protein sequence ID" value="SVB73617.1"/>
    <property type="molecule type" value="Genomic_DNA"/>
</dbReference>
<reference evidence="2" key="1">
    <citation type="submission" date="2018-05" db="EMBL/GenBank/DDBJ databases">
        <authorList>
            <person name="Lanie J.A."/>
            <person name="Ng W.-L."/>
            <person name="Kazmierczak K.M."/>
            <person name="Andrzejewski T.M."/>
            <person name="Davidsen T.M."/>
            <person name="Wayne K.J."/>
            <person name="Tettelin H."/>
            <person name="Glass J.I."/>
            <person name="Rusch D."/>
            <person name="Podicherti R."/>
            <person name="Tsui H.-C.T."/>
            <person name="Winkler M.E."/>
        </authorList>
    </citation>
    <scope>NUCLEOTIDE SEQUENCE</scope>
</reference>
<gene>
    <name evidence="2" type="ORF">METZ01_LOCUS226471</name>
</gene>
<dbReference type="AlphaFoldDB" id="A0A382GG55"/>
<proteinExistence type="predicted"/>
<protein>
    <recommendedName>
        <fullName evidence="3">Mechanosensitive ion channel MscS porin domain-containing protein</fullName>
    </recommendedName>
</protein>